<sequence>MTGRSQGPVPDTGTEKDAGSDDAGVPAAGGNEPDAGPEDGGEPGAGEPESDAGTSCEPSATELLDNGEWDPHFSIAGVSSMDGHVPHIYDLDKAPSGGLLATGYIRWFGTQASTPLIRRQIGQWKPEPRTWAQETPGGAGFSAVAVKNDTMLALATNDVSGERSSEV</sequence>
<name>A0AAE6FYJ2_MYXXA</name>
<dbReference type="Proteomes" id="UP000320179">
    <property type="component" value="Chromosome"/>
</dbReference>
<evidence type="ECO:0000256" key="1">
    <source>
        <dbReference type="SAM" id="MobiDB-lite"/>
    </source>
</evidence>
<proteinExistence type="predicted"/>
<organism evidence="2 3">
    <name type="scientific">Myxococcus xanthus</name>
    <dbReference type="NCBI Taxonomy" id="34"/>
    <lineage>
        <taxon>Bacteria</taxon>
        <taxon>Pseudomonadati</taxon>
        <taxon>Myxococcota</taxon>
        <taxon>Myxococcia</taxon>
        <taxon>Myxococcales</taxon>
        <taxon>Cystobacterineae</taxon>
        <taxon>Myxococcaceae</taxon>
        <taxon>Myxococcus</taxon>
    </lineage>
</organism>
<reference evidence="2 3" key="1">
    <citation type="journal article" date="2019" name="Science">
        <title>Social genes are selection hotspots in kin groups of a soil microbe.</title>
        <authorList>
            <person name="Wielgoss S."/>
            <person name="Wolfensberger R."/>
            <person name="Sun L."/>
            <person name="Fiegna F."/>
            <person name="Velicer G.J."/>
        </authorList>
    </citation>
    <scope>NUCLEOTIDE SEQUENCE [LARGE SCALE GENOMIC DNA]</scope>
    <source>
        <strain evidence="2 3">MC3.5.9c15</strain>
    </source>
</reference>
<evidence type="ECO:0000313" key="2">
    <source>
        <dbReference type="EMBL" id="QDE67693.1"/>
    </source>
</evidence>
<accession>A0AAE6FYJ2</accession>
<evidence type="ECO:0000313" key="3">
    <source>
        <dbReference type="Proteomes" id="UP000320179"/>
    </source>
</evidence>
<dbReference type="AlphaFoldDB" id="A0AAE6FYJ2"/>
<feature type="region of interest" description="Disordered" evidence="1">
    <location>
        <begin position="1"/>
        <end position="72"/>
    </location>
</feature>
<protein>
    <submittedName>
        <fullName evidence="2">Uncharacterized protein</fullName>
    </submittedName>
</protein>
<dbReference type="EMBL" id="CP017174">
    <property type="protein sequence ID" value="QDE67693.1"/>
    <property type="molecule type" value="Genomic_DNA"/>
</dbReference>
<gene>
    <name evidence="2" type="ORF">BHS09_12250</name>
</gene>